<dbReference type="PANTHER" id="PTHR42781">
    <property type="entry name" value="SPERMIDINE/PUTRESCINE IMPORT ATP-BINDING PROTEIN POTA"/>
    <property type="match status" value="1"/>
</dbReference>
<dbReference type="InterPro" id="IPR008995">
    <property type="entry name" value="Mo/tungstate-bd_C_term_dom"/>
</dbReference>
<evidence type="ECO:0000256" key="2">
    <source>
        <dbReference type="ARBA" id="ARBA00022741"/>
    </source>
</evidence>
<dbReference type="PROSITE" id="PS50893">
    <property type="entry name" value="ABC_TRANSPORTER_2"/>
    <property type="match status" value="1"/>
</dbReference>
<dbReference type="Proteomes" id="UP000001919">
    <property type="component" value="Chromosome"/>
</dbReference>
<sequence length="347" mass="36498">MSLSLRAEVPERGVAIALDVPDGQTLALIGPNGAGKSTVLSLVAGALRPTSGRVVLDGEVLTDAGRWVPPHARRVTTLSQDPVLFPHLTARGNIAFALRSRRASRARSRQEAQRWLAELGLEGLAERRPSRLSGGQAQRVAIARALAADPRLLLLDEPMAALDIDVASALREQLRRFLHGRTALIVTHEVLDALTLADRLVVLDGGRIVEDGPTAEVLRRPRTAFSARFAGLNLVTGRWDGNAVHLPGGGVLAAVPPAGLADGDSVHAAFRPSAVHLQGTGGIPRTVASLAPRGDLVRISAEDLAADLPPHEVAARQLAPGATVRLAVPADAVALYPQAPQTYDDSP</sequence>
<keyword evidence="3" id="KW-0067">ATP-binding</keyword>
<evidence type="ECO:0000313" key="5">
    <source>
        <dbReference type="EMBL" id="ACU85634.1"/>
    </source>
</evidence>
<dbReference type="InterPro" id="IPR050093">
    <property type="entry name" value="ABC_SmlMolc_Importer"/>
</dbReference>
<keyword evidence="1" id="KW-0813">Transport</keyword>
<dbReference type="InterPro" id="IPR017871">
    <property type="entry name" value="ABC_transporter-like_CS"/>
</dbReference>
<dbReference type="SMART" id="SM00382">
    <property type="entry name" value="AAA"/>
    <property type="match status" value="1"/>
</dbReference>
<dbReference type="PROSITE" id="PS00211">
    <property type="entry name" value="ABC_TRANSPORTER_1"/>
    <property type="match status" value="1"/>
</dbReference>
<dbReference type="KEGG" id="bfa:Bfae_18140"/>
<dbReference type="Pfam" id="PF00005">
    <property type="entry name" value="ABC_tran"/>
    <property type="match status" value="1"/>
</dbReference>
<keyword evidence="2" id="KW-0547">Nucleotide-binding</keyword>
<name>C7MDH7_BRAFD</name>
<reference evidence="5 6" key="1">
    <citation type="journal article" date="2009" name="Stand. Genomic Sci.">
        <title>Complete genome sequence of Brachybacterium faecium type strain (Schefferle 6-10).</title>
        <authorList>
            <person name="Lapidus A."/>
            <person name="Pukall R."/>
            <person name="Labuttii K."/>
            <person name="Copeland A."/>
            <person name="Del Rio T.G."/>
            <person name="Nolan M."/>
            <person name="Chen F."/>
            <person name="Lucas S."/>
            <person name="Tice H."/>
            <person name="Cheng J.F."/>
            <person name="Bruce D."/>
            <person name="Goodwin L."/>
            <person name="Pitluck S."/>
            <person name="Rohde M."/>
            <person name="Goker M."/>
            <person name="Pati A."/>
            <person name="Ivanova N."/>
            <person name="Mavrommatis K."/>
            <person name="Chen A."/>
            <person name="Palaniappan K."/>
            <person name="D'haeseleer P."/>
            <person name="Chain P."/>
            <person name="Bristow J."/>
            <person name="Eisen J.A."/>
            <person name="Markowitz V."/>
            <person name="Hugenholtz P."/>
            <person name="Kyrpides N.C."/>
            <person name="Klenk H.P."/>
        </authorList>
    </citation>
    <scope>NUCLEOTIDE SEQUENCE [LARGE SCALE GENOMIC DNA]</scope>
    <source>
        <strain evidence="6">ATCC 43885 / DSM 4810 / JCM 11609 / LMG 19847 / NBRC 14762 / NCIMB 9860 / 6-10</strain>
    </source>
</reference>
<evidence type="ECO:0000313" key="6">
    <source>
        <dbReference type="Proteomes" id="UP000001919"/>
    </source>
</evidence>
<dbReference type="OrthoDB" id="9112331at2"/>
<dbReference type="GO" id="GO:0005524">
    <property type="term" value="F:ATP binding"/>
    <property type="evidence" value="ECO:0007669"/>
    <property type="project" value="UniProtKB-KW"/>
</dbReference>
<evidence type="ECO:0000259" key="4">
    <source>
        <dbReference type="PROSITE" id="PS50893"/>
    </source>
</evidence>
<dbReference type="GO" id="GO:0016887">
    <property type="term" value="F:ATP hydrolysis activity"/>
    <property type="evidence" value="ECO:0007669"/>
    <property type="project" value="InterPro"/>
</dbReference>
<dbReference type="InterPro" id="IPR003593">
    <property type="entry name" value="AAA+_ATPase"/>
</dbReference>
<organism evidence="5 6">
    <name type="scientific">Brachybacterium faecium (strain ATCC 43885 / DSM 4810 / JCM 11609 / LMG 19847 / NBRC 14762 / NCIMB 9860 / 6-10)</name>
    <dbReference type="NCBI Taxonomy" id="446465"/>
    <lineage>
        <taxon>Bacteria</taxon>
        <taxon>Bacillati</taxon>
        <taxon>Actinomycetota</taxon>
        <taxon>Actinomycetes</taxon>
        <taxon>Micrococcales</taxon>
        <taxon>Dermabacteraceae</taxon>
        <taxon>Brachybacterium</taxon>
    </lineage>
</organism>
<dbReference type="SUPFAM" id="SSF50331">
    <property type="entry name" value="MOP-like"/>
    <property type="match status" value="1"/>
</dbReference>
<accession>C7MDH7</accession>
<keyword evidence="6" id="KW-1185">Reference proteome</keyword>
<dbReference type="EMBL" id="CP001643">
    <property type="protein sequence ID" value="ACU85634.1"/>
    <property type="molecule type" value="Genomic_DNA"/>
</dbReference>
<gene>
    <name evidence="5" type="ordered locus">Bfae_18140</name>
</gene>
<feature type="domain" description="ABC transporter" evidence="4">
    <location>
        <begin position="5"/>
        <end position="230"/>
    </location>
</feature>
<evidence type="ECO:0000256" key="3">
    <source>
        <dbReference type="ARBA" id="ARBA00022840"/>
    </source>
</evidence>
<dbReference type="STRING" id="446465.Bfae_18140"/>
<dbReference type="eggNOG" id="COG3842">
    <property type="taxonomic scope" value="Bacteria"/>
</dbReference>
<dbReference type="Gene3D" id="3.40.50.300">
    <property type="entry name" value="P-loop containing nucleotide triphosphate hydrolases"/>
    <property type="match status" value="1"/>
</dbReference>
<dbReference type="SUPFAM" id="SSF52540">
    <property type="entry name" value="P-loop containing nucleoside triphosphate hydrolases"/>
    <property type="match status" value="1"/>
</dbReference>
<proteinExistence type="predicted"/>
<dbReference type="HOGENOM" id="CLU_000604_1_1_11"/>
<dbReference type="PANTHER" id="PTHR42781:SF8">
    <property type="entry name" value="BICARBONATE TRANSPORT ATP-BINDING PROTEIN CMPC"/>
    <property type="match status" value="1"/>
</dbReference>
<evidence type="ECO:0000256" key="1">
    <source>
        <dbReference type="ARBA" id="ARBA00022448"/>
    </source>
</evidence>
<protein>
    <submittedName>
        <fullName evidence="5">ABC-type spermidine/putrescine transport system, ATPase component</fullName>
    </submittedName>
</protein>
<dbReference type="InterPro" id="IPR003439">
    <property type="entry name" value="ABC_transporter-like_ATP-bd"/>
</dbReference>
<dbReference type="AlphaFoldDB" id="C7MDH7"/>
<dbReference type="InterPro" id="IPR027417">
    <property type="entry name" value="P-loop_NTPase"/>
</dbReference>
<dbReference type="PATRIC" id="fig|446465.5.peg.1806"/>